<dbReference type="PRINTS" id="PR00039">
    <property type="entry name" value="HTHLYSR"/>
</dbReference>
<protein>
    <submittedName>
        <fullName evidence="6">LysR family transcriptional regulator</fullName>
    </submittedName>
</protein>
<dbReference type="PROSITE" id="PS50931">
    <property type="entry name" value="HTH_LYSR"/>
    <property type="match status" value="1"/>
</dbReference>
<evidence type="ECO:0000256" key="1">
    <source>
        <dbReference type="ARBA" id="ARBA00009437"/>
    </source>
</evidence>
<dbReference type="PANTHER" id="PTHR30126">
    <property type="entry name" value="HTH-TYPE TRANSCRIPTIONAL REGULATOR"/>
    <property type="match status" value="1"/>
</dbReference>
<dbReference type="InterPro" id="IPR036388">
    <property type="entry name" value="WH-like_DNA-bd_sf"/>
</dbReference>
<keyword evidence="7" id="KW-1185">Reference proteome</keyword>
<dbReference type="RefSeq" id="WP_075164388.1">
    <property type="nucleotide sequence ID" value="NZ_BNJG01000001.1"/>
</dbReference>
<reference evidence="6 7" key="1">
    <citation type="journal article" date="2021" name="Int. J. Syst. Evol. Microbiol.">
        <title>Reticulibacter mediterranei gen. nov., sp. nov., within the new family Reticulibacteraceae fam. nov., and Ktedonospora formicarum gen. nov., sp. nov., Ktedonobacter robiniae sp. nov., Dictyobacter formicarum sp. nov. and Dictyobacter arantiisoli sp. nov., belonging to the class Ktedonobacteria.</title>
        <authorList>
            <person name="Yabe S."/>
            <person name="Zheng Y."/>
            <person name="Wang C.M."/>
            <person name="Sakai Y."/>
            <person name="Abe K."/>
            <person name="Yokota A."/>
            <person name="Donadio S."/>
            <person name="Cavaletti L."/>
            <person name="Monciardini P."/>
        </authorList>
    </citation>
    <scope>NUCLEOTIDE SEQUENCE [LARGE SCALE GENOMIC DNA]</scope>
    <source>
        <strain evidence="6 7">SOSP1-30</strain>
    </source>
</reference>
<dbReference type="Gene3D" id="3.40.190.10">
    <property type="entry name" value="Periplasmic binding protein-like II"/>
    <property type="match status" value="2"/>
</dbReference>
<evidence type="ECO:0000256" key="3">
    <source>
        <dbReference type="ARBA" id="ARBA00023125"/>
    </source>
</evidence>
<evidence type="ECO:0000256" key="4">
    <source>
        <dbReference type="ARBA" id="ARBA00023163"/>
    </source>
</evidence>
<comment type="similarity">
    <text evidence="1">Belongs to the LysR transcriptional regulatory family.</text>
</comment>
<dbReference type="InterPro" id="IPR000847">
    <property type="entry name" value="LysR_HTH_N"/>
</dbReference>
<keyword evidence="3" id="KW-0238">DNA-binding</keyword>
<dbReference type="PANTHER" id="PTHR30126:SF40">
    <property type="entry name" value="HTH-TYPE TRANSCRIPTIONAL REGULATOR GLTR"/>
    <property type="match status" value="1"/>
</dbReference>
<evidence type="ECO:0000259" key="5">
    <source>
        <dbReference type="PROSITE" id="PS50931"/>
    </source>
</evidence>
<dbReference type="Proteomes" id="UP000654345">
    <property type="component" value="Unassembled WGS sequence"/>
</dbReference>
<keyword evidence="4" id="KW-0804">Transcription</keyword>
<dbReference type="SUPFAM" id="SSF53850">
    <property type="entry name" value="Periplasmic binding protein-like II"/>
    <property type="match status" value="1"/>
</dbReference>
<evidence type="ECO:0000256" key="2">
    <source>
        <dbReference type="ARBA" id="ARBA00023015"/>
    </source>
</evidence>
<sequence length="314" mass="35372">MRNINLHQLATFQVVAKHCSYVRAAEELHFSQPAVSAQIRQLEEMLGVKLFDKIGRRTHLTQAGEELYLYSQKIFTLIDETLDTMEALRSPHYGRLSVGADTTVGTYVIPKLLGKFRQMYPQVEITLEVFNHNYLVDALVHNRIDMGIMGRIPSDVPMFVAPFAANELVIVGTPSHRLANCEGVPLTELAREHFLMREEGSGTRAALETVFRDAGLPLLVSMQVGNNSAIKQGVQAGLGIALISRVAIDMELETNRLVMLDVDGFPVMRQWRLFHLKEKNLSATARAFKLFLLQHTNLPLNELPPLLQKQVQYQ</sequence>
<gene>
    <name evidence="6" type="ORF">KSB_08830</name>
</gene>
<dbReference type="InterPro" id="IPR005119">
    <property type="entry name" value="LysR_subst-bd"/>
</dbReference>
<comment type="caution">
    <text evidence="6">The sequence shown here is derived from an EMBL/GenBank/DDBJ whole genome shotgun (WGS) entry which is preliminary data.</text>
</comment>
<dbReference type="Pfam" id="PF03466">
    <property type="entry name" value="LysR_substrate"/>
    <property type="match status" value="1"/>
</dbReference>
<evidence type="ECO:0000313" key="6">
    <source>
        <dbReference type="EMBL" id="GHO52408.1"/>
    </source>
</evidence>
<dbReference type="Gene3D" id="1.10.10.10">
    <property type="entry name" value="Winged helix-like DNA-binding domain superfamily/Winged helix DNA-binding domain"/>
    <property type="match status" value="1"/>
</dbReference>
<dbReference type="SUPFAM" id="SSF46785">
    <property type="entry name" value="Winged helix' DNA-binding domain"/>
    <property type="match status" value="1"/>
</dbReference>
<feature type="domain" description="HTH lysR-type" evidence="5">
    <location>
        <begin position="4"/>
        <end position="61"/>
    </location>
</feature>
<proteinExistence type="inferred from homology"/>
<organism evidence="6 7">
    <name type="scientific">Ktedonobacter robiniae</name>
    <dbReference type="NCBI Taxonomy" id="2778365"/>
    <lineage>
        <taxon>Bacteria</taxon>
        <taxon>Bacillati</taxon>
        <taxon>Chloroflexota</taxon>
        <taxon>Ktedonobacteria</taxon>
        <taxon>Ktedonobacterales</taxon>
        <taxon>Ktedonobacteraceae</taxon>
        <taxon>Ktedonobacter</taxon>
    </lineage>
</organism>
<dbReference type="InterPro" id="IPR036390">
    <property type="entry name" value="WH_DNA-bd_sf"/>
</dbReference>
<dbReference type="Pfam" id="PF00126">
    <property type="entry name" value="HTH_1"/>
    <property type="match status" value="1"/>
</dbReference>
<name>A0ABQ3UI76_9CHLR</name>
<evidence type="ECO:0000313" key="7">
    <source>
        <dbReference type="Proteomes" id="UP000654345"/>
    </source>
</evidence>
<keyword evidence="2" id="KW-0805">Transcription regulation</keyword>
<accession>A0ABQ3UI76</accession>
<dbReference type="EMBL" id="BNJG01000001">
    <property type="protein sequence ID" value="GHO52408.1"/>
    <property type="molecule type" value="Genomic_DNA"/>
</dbReference>